<protein>
    <recommendedName>
        <fullName evidence="3">AAA+ ATPase domain-containing protein</fullName>
    </recommendedName>
</protein>
<dbReference type="InterPro" id="IPR003959">
    <property type="entry name" value="ATPase_AAA_core"/>
</dbReference>
<dbReference type="CDD" id="cd00009">
    <property type="entry name" value="AAA"/>
    <property type="match status" value="1"/>
</dbReference>
<proteinExistence type="predicted"/>
<dbReference type="InterPro" id="IPR003593">
    <property type="entry name" value="AAA+_ATPase"/>
</dbReference>
<dbReference type="Pfam" id="PF00004">
    <property type="entry name" value="AAA"/>
    <property type="match status" value="2"/>
</dbReference>
<dbReference type="InterPro" id="IPR050168">
    <property type="entry name" value="AAA_ATPase_domain"/>
</dbReference>
<evidence type="ECO:0000256" key="1">
    <source>
        <dbReference type="ARBA" id="ARBA00022741"/>
    </source>
</evidence>
<dbReference type="InterPro" id="IPR027417">
    <property type="entry name" value="P-loop_NTPase"/>
</dbReference>
<keyword evidence="2" id="KW-0067">ATP-binding</keyword>
<dbReference type="Proteomes" id="UP000039324">
    <property type="component" value="Unassembled WGS sequence"/>
</dbReference>
<evidence type="ECO:0000313" key="4">
    <source>
        <dbReference type="EMBL" id="CEO98616.1"/>
    </source>
</evidence>
<keyword evidence="1" id="KW-0547">Nucleotide-binding</keyword>
<dbReference type="Gene3D" id="1.10.8.60">
    <property type="match status" value="2"/>
</dbReference>
<evidence type="ECO:0000256" key="2">
    <source>
        <dbReference type="ARBA" id="ARBA00022840"/>
    </source>
</evidence>
<dbReference type="PANTHER" id="PTHR23077">
    <property type="entry name" value="AAA-FAMILY ATPASE"/>
    <property type="match status" value="1"/>
</dbReference>
<evidence type="ECO:0000313" key="5">
    <source>
        <dbReference type="Proteomes" id="UP000039324"/>
    </source>
</evidence>
<dbReference type="EMBL" id="CDSF01000086">
    <property type="protein sequence ID" value="CEO98616.1"/>
    <property type="molecule type" value="Genomic_DNA"/>
</dbReference>
<dbReference type="GO" id="GO:0005524">
    <property type="term" value="F:ATP binding"/>
    <property type="evidence" value="ECO:0007669"/>
    <property type="project" value="UniProtKB-KW"/>
</dbReference>
<reference evidence="4 5" key="1">
    <citation type="submission" date="2015-02" db="EMBL/GenBank/DDBJ databases">
        <authorList>
            <person name="Chooi Y.-H."/>
        </authorList>
    </citation>
    <scope>NUCLEOTIDE SEQUENCE [LARGE SCALE GENOMIC DNA]</scope>
    <source>
        <strain evidence="4">E3</strain>
    </source>
</reference>
<dbReference type="SUPFAM" id="SSF52540">
    <property type="entry name" value="P-loop containing nucleoside triphosphate hydrolases"/>
    <property type="match status" value="2"/>
</dbReference>
<feature type="domain" description="AAA+ ATPase" evidence="3">
    <location>
        <begin position="162"/>
        <end position="275"/>
    </location>
</feature>
<dbReference type="STRING" id="37360.A0A0G4IU53"/>
<evidence type="ECO:0000259" key="3">
    <source>
        <dbReference type="SMART" id="SM00382"/>
    </source>
</evidence>
<dbReference type="SMART" id="SM00382">
    <property type="entry name" value="AAA"/>
    <property type="match status" value="2"/>
</dbReference>
<name>A0A0G4IU53_PLABS</name>
<feature type="domain" description="AAA+ ATPase" evidence="3">
    <location>
        <begin position="383"/>
        <end position="522"/>
    </location>
</feature>
<dbReference type="AlphaFoldDB" id="A0A0G4IU53"/>
<keyword evidence="5" id="KW-1185">Reference proteome</keyword>
<dbReference type="GO" id="GO:0005737">
    <property type="term" value="C:cytoplasm"/>
    <property type="evidence" value="ECO:0007669"/>
    <property type="project" value="TreeGrafter"/>
</dbReference>
<organism evidence="4 5">
    <name type="scientific">Plasmodiophora brassicae</name>
    <name type="common">Clubroot disease agent</name>
    <dbReference type="NCBI Taxonomy" id="37360"/>
    <lineage>
        <taxon>Eukaryota</taxon>
        <taxon>Sar</taxon>
        <taxon>Rhizaria</taxon>
        <taxon>Endomyxa</taxon>
        <taxon>Phytomyxea</taxon>
        <taxon>Plasmodiophorida</taxon>
        <taxon>Plasmodiophoridae</taxon>
        <taxon>Plasmodiophora</taxon>
    </lineage>
</organism>
<dbReference type="GO" id="GO:0016887">
    <property type="term" value="F:ATP hydrolysis activity"/>
    <property type="evidence" value="ECO:0007669"/>
    <property type="project" value="InterPro"/>
</dbReference>
<sequence length="617" mass="67787">MAAVVDDGVGHVWCVWDRGDRHVQLPFVAFTHGAKWGSRPASVRRLGRRVAAYSIRVSGGSRDCLGDLPVVCGMCFPGGSDDDLHIVVEVLCLDDAAGVRQLHDGEYAIVTDDTVVEVQCQDGPALDVDIAASLLELDSTLSELQRSDVSDEKRQLLNFARRTGPVLVSGPRGAGKTTMVRSLARRSCLPYAFVAGCIDMRRRVEHIIAEQRLRPFVIVLDDVELLGMDDVFPAIAFAEGHADVIATITVASDSSLLLSGNFTRFSTHVSVHVPTYTTRLSIIRNLLQGHVQGDALNDLCAHVAQTTPGSLAGDLVDLCRRVWTVCHQTGQSIGNKALFDDAAPRRPNTSKYRHRFGGYQAVRKRFNTIREQWVGHQTGQVSLINGVLLHGPSGCGKTLLARTLSHDPFLNFVPVNAADLLSKYYGESEARIRQLFRQARSMTPCVLFFDDIDAIAASREREAPDDSGVQSRVLSTLLNELDGVEDRIGVFLLASSNRIDLIDSALLRPGIAYLRIDEKRDLMHTFPGRFDLMLELPMPTRDDRIDILHELTAGMPLDDDIRLENVVDACDCPTGAQLSSLVHRAGLSALQRDRNADRVTQADFQLAASILSRTPCR</sequence>
<gene>
    <name evidence="4" type="ORF">PBRA_006730</name>
</gene>
<dbReference type="Gene3D" id="3.40.50.300">
    <property type="entry name" value="P-loop containing nucleotide triphosphate hydrolases"/>
    <property type="match status" value="2"/>
</dbReference>
<dbReference type="OrthoDB" id="5421at2759"/>
<accession>A0A0G4IU53</accession>
<dbReference type="PANTHER" id="PTHR23077:SF27">
    <property type="entry name" value="ATPASE FAMILY GENE 2 PROTEIN HOMOLOG A"/>
    <property type="match status" value="1"/>
</dbReference>